<dbReference type="GO" id="GO:0008146">
    <property type="term" value="F:sulfotransferase activity"/>
    <property type="evidence" value="ECO:0007669"/>
    <property type="project" value="InterPro"/>
</dbReference>
<keyword evidence="2 4" id="KW-0808">Transferase</keyword>
<evidence type="ECO:0000256" key="1">
    <source>
        <dbReference type="ARBA" id="ARBA00005771"/>
    </source>
</evidence>
<keyword evidence="5" id="KW-1185">Reference proteome</keyword>
<dbReference type="AlphaFoldDB" id="A0A6L8W4Z7"/>
<dbReference type="EMBL" id="WTUW01000001">
    <property type="protein sequence ID" value="MZR29809.1"/>
    <property type="molecule type" value="Genomic_DNA"/>
</dbReference>
<dbReference type="InterPro" id="IPR000863">
    <property type="entry name" value="Sulfotransferase_dom"/>
</dbReference>
<reference evidence="4 5" key="1">
    <citation type="submission" date="2019-12" db="EMBL/GenBank/DDBJ databases">
        <title>Snethiella sp. nov. sp. isolated from sea sand.</title>
        <authorList>
            <person name="Kim J."/>
            <person name="Jeong S.E."/>
            <person name="Jung H.S."/>
            <person name="Jeon C.O."/>
        </authorList>
    </citation>
    <scope>NUCLEOTIDE SEQUENCE [LARGE SCALE GENOMIC DNA]</scope>
    <source>
        <strain evidence="4 5">DP05</strain>
    </source>
</reference>
<evidence type="ECO:0000256" key="2">
    <source>
        <dbReference type="ARBA" id="ARBA00022679"/>
    </source>
</evidence>
<comment type="similarity">
    <text evidence="1">Belongs to the sulfotransferase 1 family.</text>
</comment>
<protein>
    <submittedName>
        <fullName evidence="4">Sulfotransferase domain-containing protein</fullName>
    </submittedName>
</protein>
<gene>
    <name evidence="4" type="ORF">GQE98_04080</name>
</gene>
<evidence type="ECO:0000313" key="5">
    <source>
        <dbReference type="Proteomes" id="UP000476030"/>
    </source>
</evidence>
<dbReference type="Proteomes" id="UP000476030">
    <property type="component" value="Unassembled WGS sequence"/>
</dbReference>
<dbReference type="SUPFAM" id="SSF52540">
    <property type="entry name" value="P-loop containing nucleoside triphosphate hydrolases"/>
    <property type="match status" value="1"/>
</dbReference>
<feature type="domain" description="Sulfotransferase" evidence="3">
    <location>
        <begin position="5"/>
        <end position="273"/>
    </location>
</feature>
<evidence type="ECO:0000313" key="4">
    <source>
        <dbReference type="EMBL" id="MZR29809.1"/>
    </source>
</evidence>
<name>A0A6L8W4Z7_9PROT</name>
<dbReference type="Pfam" id="PF00685">
    <property type="entry name" value="Sulfotransfer_1"/>
    <property type="match status" value="1"/>
</dbReference>
<organism evidence="4 5">
    <name type="scientific">Sneathiella litorea</name>
    <dbReference type="NCBI Taxonomy" id="2606216"/>
    <lineage>
        <taxon>Bacteria</taxon>
        <taxon>Pseudomonadati</taxon>
        <taxon>Pseudomonadota</taxon>
        <taxon>Alphaproteobacteria</taxon>
        <taxon>Sneathiellales</taxon>
        <taxon>Sneathiellaceae</taxon>
        <taxon>Sneathiella</taxon>
    </lineage>
</organism>
<comment type="caution">
    <text evidence="4">The sequence shown here is derived from an EMBL/GenBank/DDBJ whole genome shotgun (WGS) entry which is preliminary data.</text>
</comment>
<dbReference type="InterPro" id="IPR027417">
    <property type="entry name" value="P-loop_NTPase"/>
</dbReference>
<dbReference type="Gene3D" id="3.40.50.300">
    <property type="entry name" value="P-loop containing nucleotide triphosphate hydrolases"/>
    <property type="match status" value="1"/>
</dbReference>
<dbReference type="PANTHER" id="PTHR11783">
    <property type="entry name" value="SULFOTRANSFERASE SULT"/>
    <property type="match status" value="1"/>
</dbReference>
<sequence length="278" mass="31716">MSSIIWLASYPKSGNTWTRTFINNLLLDPDEPVDINVLSDLTPGDARKSWYEKAGGMPYHRLSMGQVISLRPKVHQLIADLQEDKVFVKTHSIYGQLHGVPQITMDCTAGAIYVIRNPLDVVISVSSHFGLPIDGAIKLMGDTNAFLDEAPMLGNIRQYFGSWSGNANSWTHFDREKMHVMRYEDMQDKPEETFGAMVKFLKLDLPEERIAKAIKFSSFDVARKQEEEKGFKEQSDKNEKFFRVGKAGQWKEVLTDAQVDQITDMHQVTMKYFGYLPK</sequence>
<dbReference type="RefSeq" id="WP_161314345.1">
    <property type="nucleotide sequence ID" value="NZ_WTUW01000001.1"/>
</dbReference>
<accession>A0A6L8W4Z7</accession>
<evidence type="ECO:0000259" key="3">
    <source>
        <dbReference type="Pfam" id="PF00685"/>
    </source>
</evidence>
<proteinExistence type="inferred from homology"/>